<reference evidence="3" key="1">
    <citation type="submission" date="2018-03" db="EMBL/GenBank/DDBJ databases">
        <title>Gramella fulva sp. nov., isolated from a dry surface of tidal flat.</title>
        <authorList>
            <person name="Hwang S.H."/>
            <person name="Hwang W.M."/>
            <person name="Kang K."/>
            <person name="Ahn T.-Y."/>
        </authorList>
    </citation>
    <scope>NUCLEOTIDE SEQUENCE [LARGE SCALE GENOMIC DNA]</scope>
    <source>
        <strain evidence="3">SH35</strain>
    </source>
</reference>
<dbReference type="EMBL" id="CP028136">
    <property type="protein sequence ID" value="AVR46897.1"/>
    <property type="molecule type" value="Genomic_DNA"/>
</dbReference>
<sequence length="316" mass="36534">MIIREATENDIPDIVKVLKSSLGEDQLLLSEKVWRYKHIDNPFGKSLVLVAEEDGEIIGIRAFMRWDWQQAEQLYHCFRAVDTATHPAHQGKGIFKKLTLKAVEIAKGNGEDFIFNTPNEKSRPGYLKMGWQAVGKIKVGLKPSVHGIFGFQKKIDYNITRSGSGEDIENLCEKWNSDKMSANKLFTPKSPKFLYWRYENNPLQSYEVMSNRKFYLAAYVKKRKRLKELRIAECIYDKSSVEAQKEVDRAISKLEKKFGAQFLSFAPAFLKTGFLKIKGNYGPILTLRNLNLLEQKEKQFLQIQEWHNSLGDLELF</sequence>
<dbReference type="RefSeq" id="WP_107013668.1">
    <property type="nucleotide sequence ID" value="NZ_CP028136.1"/>
</dbReference>
<dbReference type="Proteomes" id="UP000241507">
    <property type="component" value="Chromosome"/>
</dbReference>
<evidence type="ECO:0000259" key="1">
    <source>
        <dbReference type="PROSITE" id="PS51186"/>
    </source>
</evidence>
<dbReference type="InterPro" id="IPR016181">
    <property type="entry name" value="Acyl_CoA_acyltransferase"/>
</dbReference>
<dbReference type="OrthoDB" id="5570877at2"/>
<dbReference type="CDD" id="cd04301">
    <property type="entry name" value="NAT_SF"/>
    <property type="match status" value="1"/>
</dbReference>
<dbReference type="GO" id="GO:0016747">
    <property type="term" value="F:acyltransferase activity, transferring groups other than amino-acyl groups"/>
    <property type="evidence" value="ECO:0007669"/>
    <property type="project" value="InterPro"/>
</dbReference>
<proteinExistence type="predicted"/>
<dbReference type="AlphaFoldDB" id="A0A2R3Z9H8"/>
<dbReference type="Pfam" id="PF13527">
    <property type="entry name" value="Acetyltransf_9"/>
    <property type="match status" value="1"/>
</dbReference>
<dbReference type="InterPro" id="IPR000182">
    <property type="entry name" value="GNAT_dom"/>
</dbReference>
<evidence type="ECO:0000313" key="3">
    <source>
        <dbReference type="Proteomes" id="UP000241507"/>
    </source>
</evidence>
<dbReference type="KEGG" id="grs:C7S20_17420"/>
<protein>
    <recommendedName>
        <fullName evidence="1">N-acetyltransferase domain-containing protein</fullName>
    </recommendedName>
</protein>
<feature type="domain" description="N-acetyltransferase" evidence="1">
    <location>
        <begin position="1"/>
        <end position="156"/>
    </location>
</feature>
<dbReference type="SUPFAM" id="SSF55729">
    <property type="entry name" value="Acyl-CoA N-acyltransferases (Nat)"/>
    <property type="match status" value="1"/>
</dbReference>
<keyword evidence="3" id="KW-1185">Reference proteome</keyword>
<organism evidence="2 3">
    <name type="scientific">Christiangramia fulva</name>
    <dbReference type="NCBI Taxonomy" id="2126553"/>
    <lineage>
        <taxon>Bacteria</taxon>
        <taxon>Pseudomonadati</taxon>
        <taxon>Bacteroidota</taxon>
        <taxon>Flavobacteriia</taxon>
        <taxon>Flavobacteriales</taxon>
        <taxon>Flavobacteriaceae</taxon>
        <taxon>Christiangramia</taxon>
    </lineage>
</organism>
<dbReference type="Gene3D" id="3.40.630.30">
    <property type="match status" value="1"/>
</dbReference>
<name>A0A2R3Z9H8_9FLAO</name>
<evidence type="ECO:0000313" key="2">
    <source>
        <dbReference type="EMBL" id="AVR46897.1"/>
    </source>
</evidence>
<gene>
    <name evidence="2" type="ORF">C7S20_17420</name>
</gene>
<dbReference type="PROSITE" id="PS51186">
    <property type="entry name" value="GNAT"/>
    <property type="match status" value="1"/>
</dbReference>
<accession>A0A2R3Z9H8</accession>